<comment type="similarity">
    <text evidence="2">Belongs to the DivIVA family.</text>
</comment>
<keyword evidence="7" id="KW-0131">Cell cycle</keyword>
<evidence type="ECO:0000256" key="3">
    <source>
        <dbReference type="ARBA" id="ARBA00018787"/>
    </source>
</evidence>
<name>A0ABM8GQ93_9MICO</name>
<keyword evidence="4" id="KW-0963">Cytoplasm</keyword>
<evidence type="ECO:0000313" key="12">
    <source>
        <dbReference type="Proteomes" id="UP001321486"/>
    </source>
</evidence>
<sequence length="287" mass="31440">MALTPEDVVNKRFQPTKFREGYDQDEVDDFLDEVVVELRRLGQENEELRQRLAAGESRIDELQKSAAAAPASAPVASAPAAEPVAPTPEPEPEPVAAAPEPEPEPVAAAAVAAPPAYVAPSADETTSTNNLLQLARRLHEEHVREGIEKRDALIAEGHATAARIVSEAETTQKAQVEQFEAEHRAQVEQVEAEQKAKTEQFEADYRARAEKIETEQRAQVERLDNERIGLEHRIEGLRTFESEYRQKLKGYIEGQLRDLEGDGAGSSPEPVSAQSSAPSSFQGFGSN</sequence>
<evidence type="ECO:0000256" key="2">
    <source>
        <dbReference type="ARBA" id="ARBA00009008"/>
    </source>
</evidence>
<feature type="compositionally biased region" description="Low complexity" evidence="10">
    <location>
        <begin position="65"/>
        <end position="84"/>
    </location>
</feature>
<dbReference type="InterPro" id="IPR019933">
    <property type="entry name" value="DivIVA_domain"/>
</dbReference>
<evidence type="ECO:0000313" key="11">
    <source>
        <dbReference type="EMBL" id="BDZ50449.1"/>
    </source>
</evidence>
<dbReference type="Pfam" id="PF05103">
    <property type="entry name" value="DivIVA"/>
    <property type="match status" value="1"/>
</dbReference>
<feature type="region of interest" description="Disordered" evidence="10">
    <location>
        <begin position="256"/>
        <end position="287"/>
    </location>
</feature>
<dbReference type="Gene3D" id="6.10.250.660">
    <property type="match status" value="1"/>
</dbReference>
<keyword evidence="6 9" id="KW-0175">Coiled coil</keyword>
<reference evidence="12" key="1">
    <citation type="journal article" date="2019" name="Int. J. Syst. Evol. Microbiol.">
        <title>The Global Catalogue of Microorganisms (GCM) 10K type strain sequencing project: providing services to taxonomists for standard genome sequencing and annotation.</title>
        <authorList>
            <consortium name="The Broad Institute Genomics Platform"/>
            <consortium name="The Broad Institute Genome Sequencing Center for Infectious Disease"/>
            <person name="Wu L."/>
            <person name="Ma J."/>
        </authorList>
    </citation>
    <scope>NUCLEOTIDE SEQUENCE [LARGE SCALE GENOMIC DNA]</scope>
    <source>
        <strain evidence="12">NBRC 108728</strain>
    </source>
</reference>
<evidence type="ECO:0000256" key="9">
    <source>
        <dbReference type="SAM" id="Coils"/>
    </source>
</evidence>
<dbReference type="RefSeq" id="WP_286343468.1">
    <property type="nucleotide sequence ID" value="NZ_AP027732.1"/>
</dbReference>
<organism evidence="11 12">
    <name type="scientific">Frondihabitans sucicola</name>
    <dbReference type="NCBI Taxonomy" id="1268041"/>
    <lineage>
        <taxon>Bacteria</taxon>
        <taxon>Bacillati</taxon>
        <taxon>Actinomycetota</taxon>
        <taxon>Actinomycetes</taxon>
        <taxon>Micrococcales</taxon>
        <taxon>Microbacteriaceae</taxon>
        <taxon>Frondihabitans</taxon>
    </lineage>
</organism>
<dbReference type="PANTHER" id="PTHR35794">
    <property type="entry name" value="CELL DIVISION PROTEIN DIVIVA"/>
    <property type="match status" value="1"/>
</dbReference>
<feature type="coiled-coil region" evidence="9">
    <location>
        <begin position="176"/>
        <end position="226"/>
    </location>
</feature>
<evidence type="ECO:0000256" key="10">
    <source>
        <dbReference type="SAM" id="MobiDB-lite"/>
    </source>
</evidence>
<dbReference type="InterPro" id="IPR007793">
    <property type="entry name" value="DivIVA_fam"/>
</dbReference>
<accession>A0ABM8GQ93</accession>
<gene>
    <name evidence="11" type="ORF">GCM10025867_26900</name>
</gene>
<evidence type="ECO:0000256" key="1">
    <source>
        <dbReference type="ARBA" id="ARBA00004496"/>
    </source>
</evidence>
<comment type="subcellular location">
    <subcellularLocation>
        <location evidence="1">Cytoplasm</location>
    </subcellularLocation>
</comment>
<evidence type="ECO:0000256" key="5">
    <source>
        <dbReference type="ARBA" id="ARBA00022618"/>
    </source>
</evidence>
<evidence type="ECO:0000256" key="7">
    <source>
        <dbReference type="ARBA" id="ARBA00023306"/>
    </source>
</evidence>
<proteinExistence type="inferred from homology"/>
<feature type="compositionally biased region" description="Low complexity" evidence="10">
    <location>
        <begin position="94"/>
        <end position="112"/>
    </location>
</feature>
<dbReference type="EMBL" id="AP027732">
    <property type="protein sequence ID" value="BDZ50449.1"/>
    <property type="molecule type" value="Genomic_DNA"/>
</dbReference>
<feature type="region of interest" description="Disordered" evidence="10">
    <location>
        <begin position="58"/>
        <end position="112"/>
    </location>
</feature>
<feature type="compositionally biased region" description="Polar residues" evidence="10">
    <location>
        <begin position="272"/>
        <end position="287"/>
    </location>
</feature>
<evidence type="ECO:0000256" key="8">
    <source>
        <dbReference type="ARBA" id="ARBA00031737"/>
    </source>
</evidence>
<keyword evidence="5" id="KW-0132">Cell division</keyword>
<evidence type="ECO:0000256" key="6">
    <source>
        <dbReference type="ARBA" id="ARBA00023054"/>
    </source>
</evidence>
<dbReference type="Proteomes" id="UP001321486">
    <property type="component" value="Chromosome"/>
</dbReference>
<dbReference type="PANTHER" id="PTHR35794:SF2">
    <property type="entry name" value="CELL DIVISION PROTEIN DIVIVA"/>
    <property type="match status" value="1"/>
</dbReference>
<evidence type="ECO:0000256" key="4">
    <source>
        <dbReference type="ARBA" id="ARBA00022490"/>
    </source>
</evidence>
<keyword evidence="12" id="KW-1185">Reference proteome</keyword>
<protein>
    <recommendedName>
        <fullName evidence="3">Cell wall synthesis protein Wag31</fullName>
    </recommendedName>
    <alternativeName>
        <fullName evidence="8">Antigen 84</fullName>
    </alternativeName>
</protein>
<dbReference type="NCBIfam" id="TIGR03544">
    <property type="entry name" value="DivI1A_domain"/>
    <property type="match status" value="1"/>
</dbReference>